<reference evidence="1 2" key="1">
    <citation type="journal article" date="2018" name="Front. Plant Sci.">
        <title>Red Clover (Trifolium pratense) and Zigzag Clover (T. medium) - A Picture of Genomic Similarities and Differences.</title>
        <authorList>
            <person name="Dluhosova J."/>
            <person name="Istvanek J."/>
            <person name="Nedelnik J."/>
            <person name="Repkova J."/>
        </authorList>
    </citation>
    <scope>NUCLEOTIDE SEQUENCE [LARGE SCALE GENOMIC DNA]</scope>
    <source>
        <strain evidence="2">cv. 10/8</strain>
        <tissue evidence="1">Leaf</tissue>
    </source>
</reference>
<sequence>MDLAKAKTGRGNDAFPDKVIDITRKGNNNTIPVTNSHHVHHAFIMFFISSRNILQYTTVRHLHPTRGGKYIEKWRFDSGITTNKHPLAPKTLENNGICYLTNHREPPTLTGSLVLSLEHQNEEEEEEEEEEQTTAA</sequence>
<evidence type="ECO:0000313" key="2">
    <source>
        <dbReference type="Proteomes" id="UP000265520"/>
    </source>
</evidence>
<dbReference type="AlphaFoldDB" id="A0A392PKL0"/>
<name>A0A392PKL0_9FABA</name>
<evidence type="ECO:0000313" key="1">
    <source>
        <dbReference type="EMBL" id="MCI11836.1"/>
    </source>
</evidence>
<accession>A0A392PKL0</accession>
<organism evidence="1 2">
    <name type="scientific">Trifolium medium</name>
    <dbReference type="NCBI Taxonomy" id="97028"/>
    <lineage>
        <taxon>Eukaryota</taxon>
        <taxon>Viridiplantae</taxon>
        <taxon>Streptophyta</taxon>
        <taxon>Embryophyta</taxon>
        <taxon>Tracheophyta</taxon>
        <taxon>Spermatophyta</taxon>
        <taxon>Magnoliopsida</taxon>
        <taxon>eudicotyledons</taxon>
        <taxon>Gunneridae</taxon>
        <taxon>Pentapetalae</taxon>
        <taxon>rosids</taxon>
        <taxon>fabids</taxon>
        <taxon>Fabales</taxon>
        <taxon>Fabaceae</taxon>
        <taxon>Papilionoideae</taxon>
        <taxon>50 kb inversion clade</taxon>
        <taxon>NPAAA clade</taxon>
        <taxon>Hologalegina</taxon>
        <taxon>IRL clade</taxon>
        <taxon>Trifolieae</taxon>
        <taxon>Trifolium</taxon>
    </lineage>
</organism>
<dbReference type="EMBL" id="LXQA010081688">
    <property type="protein sequence ID" value="MCI11836.1"/>
    <property type="molecule type" value="Genomic_DNA"/>
</dbReference>
<comment type="caution">
    <text evidence="1">The sequence shown here is derived from an EMBL/GenBank/DDBJ whole genome shotgun (WGS) entry which is preliminary data.</text>
</comment>
<keyword evidence="2" id="KW-1185">Reference proteome</keyword>
<feature type="non-terminal residue" evidence="1">
    <location>
        <position position="136"/>
    </location>
</feature>
<protein>
    <submittedName>
        <fullName evidence="1">Uncharacterized protein</fullName>
    </submittedName>
</protein>
<proteinExistence type="predicted"/>
<dbReference type="Proteomes" id="UP000265520">
    <property type="component" value="Unassembled WGS sequence"/>
</dbReference>